<evidence type="ECO:0000313" key="2">
    <source>
        <dbReference type="Proteomes" id="UP001501237"/>
    </source>
</evidence>
<dbReference type="Gene3D" id="3.40.50.150">
    <property type="entry name" value="Vaccinia Virus protein VP39"/>
    <property type="match status" value="1"/>
</dbReference>
<organism evidence="1 2">
    <name type="scientific">Actinocorallia longicatena</name>
    <dbReference type="NCBI Taxonomy" id="111803"/>
    <lineage>
        <taxon>Bacteria</taxon>
        <taxon>Bacillati</taxon>
        <taxon>Actinomycetota</taxon>
        <taxon>Actinomycetes</taxon>
        <taxon>Streptosporangiales</taxon>
        <taxon>Thermomonosporaceae</taxon>
        <taxon>Actinocorallia</taxon>
    </lineage>
</organism>
<keyword evidence="2" id="KW-1185">Reference proteome</keyword>
<sequence>MDPFAGGGSVAVAARKMGVPFFGMEIDPALACACIAKITDGPVAEGCLKVVGTIRDAMGRPFGHDEVAADQNRANPVVPGSRVLCADGTDPESWKRLDPPARGHAVIYTSPPFGVSSPRVVLPAVVRRDALKALDEGRVLLPSEPPAEFPDYLSIAMGALSLAVRGLESATLIVEHEPDDQGADSRRTLAESLETGLGRKVRDVRVLETRAFSRRGPFSLIVCEVA</sequence>
<dbReference type="EMBL" id="BAAAUV010000007">
    <property type="protein sequence ID" value="GAA3213813.1"/>
    <property type="molecule type" value="Genomic_DNA"/>
</dbReference>
<dbReference type="InterPro" id="IPR029063">
    <property type="entry name" value="SAM-dependent_MTases_sf"/>
</dbReference>
<comment type="caution">
    <text evidence="1">The sequence shown here is derived from an EMBL/GenBank/DDBJ whole genome shotgun (WGS) entry which is preliminary data.</text>
</comment>
<accession>A0ABP6QAL3</accession>
<evidence type="ECO:0008006" key="3">
    <source>
        <dbReference type="Google" id="ProtNLM"/>
    </source>
</evidence>
<gene>
    <name evidence="1" type="ORF">GCM10010468_34170</name>
</gene>
<reference evidence="2" key="1">
    <citation type="journal article" date="2019" name="Int. J. Syst. Evol. Microbiol.">
        <title>The Global Catalogue of Microorganisms (GCM) 10K type strain sequencing project: providing services to taxonomists for standard genome sequencing and annotation.</title>
        <authorList>
            <consortium name="The Broad Institute Genomics Platform"/>
            <consortium name="The Broad Institute Genome Sequencing Center for Infectious Disease"/>
            <person name="Wu L."/>
            <person name="Ma J."/>
        </authorList>
    </citation>
    <scope>NUCLEOTIDE SEQUENCE [LARGE SCALE GENOMIC DNA]</scope>
    <source>
        <strain evidence="2">JCM 9377</strain>
    </source>
</reference>
<proteinExistence type="predicted"/>
<dbReference type="RefSeq" id="WP_344829147.1">
    <property type="nucleotide sequence ID" value="NZ_BAAAUV010000007.1"/>
</dbReference>
<protein>
    <recommendedName>
        <fullName evidence="3">DNA methylase</fullName>
    </recommendedName>
</protein>
<dbReference type="Proteomes" id="UP001501237">
    <property type="component" value="Unassembled WGS sequence"/>
</dbReference>
<name>A0ABP6QAL3_9ACTN</name>
<dbReference type="SUPFAM" id="SSF53335">
    <property type="entry name" value="S-adenosyl-L-methionine-dependent methyltransferases"/>
    <property type="match status" value="1"/>
</dbReference>
<evidence type="ECO:0000313" key="1">
    <source>
        <dbReference type="EMBL" id="GAA3213813.1"/>
    </source>
</evidence>